<sequence length="63" mass="6966">MKERTKPSMYGHNGERICTEMHKFGSLIGDNCRIGANAVLSPGTLLKPGTIVKRLELIEQDPL</sequence>
<evidence type="ECO:0008006" key="3">
    <source>
        <dbReference type="Google" id="ProtNLM"/>
    </source>
</evidence>
<evidence type="ECO:0000313" key="2">
    <source>
        <dbReference type="Proteomes" id="UP000297635"/>
    </source>
</evidence>
<dbReference type="RefSeq" id="WP_135472696.1">
    <property type="nucleotide sequence ID" value="NZ_SJSA01000002.1"/>
</dbReference>
<dbReference type="Gene3D" id="2.160.10.10">
    <property type="entry name" value="Hexapeptide repeat proteins"/>
    <property type="match status" value="1"/>
</dbReference>
<keyword evidence="2" id="KW-1185">Reference proteome</keyword>
<dbReference type="GeneID" id="82150976"/>
<evidence type="ECO:0000313" key="1">
    <source>
        <dbReference type="EMBL" id="TGG37003.1"/>
    </source>
</evidence>
<proteinExistence type="predicted"/>
<protein>
    <recommendedName>
        <fullName evidence="3">Transferase</fullName>
    </recommendedName>
</protein>
<reference evidence="1 2" key="1">
    <citation type="submission" date="2019-02" db="EMBL/GenBank/DDBJ databases">
        <title>Isolation and identification of novel species under the genus Muribaculum.</title>
        <authorList>
            <person name="Miyake S."/>
            <person name="Ding Y."/>
            <person name="Low A."/>
            <person name="Soh M."/>
            <person name="Seedorf H."/>
        </authorList>
    </citation>
    <scope>NUCLEOTIDE SEQUENCE [LARGE SCALE GENOMIC DNA]</scope>
    <source>
        <strain evidence="1 2">TLL-A3</strain>
    </source>
</reference>
<dbReference type="EMBL" id="SJSA01000002">
    <property type="protein sequence ID" value="TGG37003.1"/>
    <property type="molecule type" value="Genomic_DNA"/>
</dbReference>
<dbReference type="AlphaFoldDB" id="A0A4Z0V6T7"/>
<comment type="caution">
    <text evidence="1">The sequence shown here is derived from an EMBL/GenBank/DDBJ whole genome shotgun (WGS) entry which is preliminary data.</text>
</comment>
<dbReference type="InterPro" id="IPR011004">
    <property type="entry name" value="Trimer_LpxA-like_sf"/>
</dbReference>
<dbReference type="SUPFAM" id="SSF51161">
    <property type="entry name" value="Trimeric LpxA-like enzymes"/>
    <property type="match status" value="1"/>
</dbReference>
<dbReference type="Proteomes" id="UP000297635">
    <property type="component" value="Unassembled WGS sequence"/>
</dbReference>
<name>A0A4Z0V6T7_9BACT</name>
<accession>A0A4Z0V6T7</accession>
<organism evidence="1 2">
    <name type="scientific">Duncaniella freteri</name>
    <dbReference type="NCBI Taxonomy" id="2530391"/>
    <lineage>
        <taxon>Bacteria</taxon>
        <taxon>Pseudomonadati</taxon>
        <taxon>Bacteroidota</taxon>
        <taxon>Bacteroidia</taxon>
        <taxon>Bacteroidales</taxon>
        <taxon>Muribaculaceae</taxon>
        <taxon>Duncaniella</taxon>
    </lineage>
</organism>
<gene>
    <name evidence="1" type="ORF">EZ315_14380</name>
</gene>